<dbReference type="Proteomes" id="UP000274131">
    <property type="component" value="Unassembled WGS sequence"/>
</dbReference>
<keyword evidence="2" id="KW-1185">Reference proteome</keyword>
<dbReference type="OrthoDB" id="10454366at2759"/>
<organism evidence="3">
    <name type="scientific">Enterobius vermicularis</name>
    <name type="common">Human pinworm</name>
    <dbReference type="NCBI Taxonomy" id="51028"/>
    <lineage>
        <taxon>Eukaryota</taxon>
        <taxon>Metazoa</taxon>
        <taxon>Ecdysozoa</taxon>
        <taxon>Nematoda</taxon>
        <taxon>Chromadorea</taxon>
        <taxon>Rhabditida</taxon>
        <taxon>Spirurina</taxon>
        <taxon>Oxyuridomorpha</taxon>
        <taxon>Oxyuroidea</taxon>
        <taxon>Oxyuridae</taxon>
        <taxon>Enterobius</taxon>
    </lineage>
</organism>
<evidence type="ECO:0000313" key="2">
    <source>
        <dbReference type="Proteomes" id="UP000274131"/>
    </source>
</evidence>
<dbReference type="AlphaFoldDB" id="A0A0N4V485"/>
<proteinExistence type="predicted"/>
<evidence type="ECO:0000313" key="3">
    <source>
        <dbReference type="WBParaSite" id="EVEC_0000490201-mRNA-1"/>
    </source>
</evidence>
<evidence type="ECO:0000313" key="1">
    <source>
        <dbReference type="EMBL" id="VDD89859.1"/>
    </source>
</evidence>
<dbReference type="WBParaSite" id="EVEC_0000490201-mRNA-1">
    <property type="protein sequence ID" value="EVEC_0000490201-mRNA-1"/>
    <property type="gene ID" value="EVEC_0000490201"/>
</dbReference>
<accession>A0A0N4V485</accession>
<dbReference type="EMBL" id="UXUI01007907">
    <property type="protein sequence ID" value="VDD89859.1"/>
    <property type="molecule type" value="Genomic_DNA"/>
</dbReference>
<protein>
    <submittedName>
        <fullName evidence="3">LLM class flavin-dependent oxidoreductase</fullName>
    </submittedName>
</protein>
<reference evidence="3" key="1">
    <citation type="submission" date="2017-02" db="UniProtKB">
        <authorList>
            <consortium name="WormBaseParasite"/>
        </authorList>
    </citation>
    <scope>IDENTIFICATION</scope>
</reference>
<sequence>MMYPGGFLRDQESAEEVRRMAALATKKDLTAFIFFGVAIEIG</sequence>
<gene>
    <name evidence="1" type="ORF">EVEC_LOCUS4610</name>
</gene>
<reference evidence="1 2" key="2">
    <citation type="submission" date="2018-10" db="EMBL/GenBank/DDBJ databases">
        <authorList>
            <consortium name="Pathogen Informatics"/>
        </authorList>
    </citation>
    <scope>NUCLEOTIDE SEQUENCE [LARGE SCALE GENOMIC DNA]</scope>
</reference>
<name>A0A0N4V485_ENTVE</name>